<dbReference type="Proteomes" id="UP000253495">
    <property type="component" value="Unassembled WGS sequence"/>
</dbReference>
<comment type="caution">
    <text evidence="3">The sequence shown here is derived from an EMBL/GenBank/DDBJ whole genome shotgun (WGS) entry which is preliminary data.</text>
</comment>
<evidence type="ECO:0000256" key="1">
    <source>
        <dbReference type="ARBA" id="ARBA00006484"/>
    </source>
</evidence>
<dbReference type="InterPro" id="IPR002347">
    <property type="entry name" value="SDR_fam"/>
</dbReference>
<accession>A0A368VWM9</accession>
<sequence>MSILNRFTVTDRVAVVTGSGRGLGAASALALAEAGADVVLCARTEEQLTEVADRIAATGRRAVTVPADLSKRGAAAELVTAATEQFGRLDILVNNVGGAMPGDFLGTGPEDLEKAFSFNVGTAHELTRAAVPHLLEHGCGSVIGISSGVGHVAGRGYLTYGTAKAALEHYTRLAAHDLAPRVRINAIAPGAAATSALELVTADEGMRTQVEQATPLGRIADPSEIAAAVVYLASDASSFVTGKVLEVDGGADRPTLDLGLPDL</sequence>
<dbReference type="PANTHER" id="PTHR43639">
    <property type="entry name" value="OXIDOREDUCTASE, SHORT-CHAIN DEHYDROGENASE/REDUCTASE FAMILY (AFU_ORTHOLOGUE AFUA_5G02870)"/>
    <property type="match status" value="1"/>
</dbReference>
<evidence type="ECO:0000313" key="3">
    <source>
        <dbReference type="EMBL" id="RCW44567.1"/>
    </source>
</evidence>
<protein>
    <submittedName>
        <fullName evidence="3">7-alpha-hydroxysteroid dehydrogenase</fullName>
    </submittedName>
</protein>
<dbReference type="CDD" id="cd05233">
    <property type="entry name" value="SDR_c"/>
    <property type="match status" value="1"/>
</dbReference>
<proteinExistence type="inferred from homology"/>
<reference evidence="3 4" key="1">
    <citation type="submission" date="2018-07" db="EMBL/GenBank/DDBJ databases">
        <title>Genomic Encyclopedia of Type Strains, Phase III (KMG-III): the genomes of soil and plant-associated and newly described type strains.</title>
        <authorList>
            <person name="Whitman W."/>
        </authorList>
    </citation>
    <scope>NUCLEOTIDE SEQUENCE [LARGE SCALE GENOMIC DNA]</scope>
    <source>
        <strain evidence="3 4">CECT 8575</strain>
    </source>
</reference>
<dbReference type="InterPro" id="IPR020904">
    <property type="entry name" value="Sc_DH/Rdtase_CS"/>
</dbReference>
<organism evidence="3 4">
    <name type="scientific">Halopolyspora algeriensis</name>
    <dbReference type="NCBI Taxonomy" id="1500506"/>
    <lineage>
        <taxon>Bacteria</taxon>
        <taxon>Bacillati</taxon>
        <taxon>Actinomycetota</taxon>
        <taxon>Actinomycetes</taxon>
        <taxon>Actinomycetes incertae sedis</taxon>
        <taxon>Halopolyspora</taxon>
    </lineage>
</organism>
<dbReference type="Gene3D" id="3.40.50.720">
    <property type="entry name" value="NAD(P)-binding Rossmann-like Domain"/>
    <property type="match status" value="1"/>
</dbReference>
<dbReference type="EMBL" id="QPJC01000004">
    <property type="protein sequence ID" value="RCW44567.1"/>
    <property type="molecule type" value="Genomic_DNA"/>
</dbReference>
<dbReference type="FunFam" id="3.40.50.720:FF:000084">
    <property type="entry name" value="Short-chain dehydrogenase reductase"/>
    <property type="match status" value="1"/>
</dbReference>
<dbReference type="InterPro" id="IPR036291">
    <property type="entry name" value="NAD(P)-bd_dom_sf"/>
</dbReference>
<dbReference type="AlphaFoldDB" id="A0A368VWM9"/>
<keyword evidence="2" id="KW-0560">Oxidoreductase</keyword>
<dbReference type="NCBIfam" id="NF005559">
    <property type="entry name" value="PRK07231.1"/>
    <property type="match status" value="1"/>
</dbReference>
<name>A0A368VWM9_9ACTN</name>
<dbReference type="SUPFAM" id="SSF51735">
    <property type="entry name" value="NAD(P)-binding Rossmann-fold domains"/>
    <property type="match status" value="1"/>
</dbReference>
<dbReference type="PROSITE" id="PS00061">
    <property type="entry name" value="ADH_SHORT"/>
    <property type="match status" value="1"/>
</dbReference>
<dbReference type="PRINTS" id="PR00080">
    <property type="entry name" value="SDRFAMILY"/>
</dbReference>
<dbReference type="RefSeq" id="WP_114452656.1">
    <property type="nucleotide sequence ID" value="NZ_QPJC01000004.1"/>
</dbReference>
<dbReference type="NCBIfam" id="NF005873">
    <property type="entry name" value="PRK07814.1"/>
    <property type="match status" value="1"/>
</dbReference>
<dbReference type="GO" id="GO:0016491">
    <property type="term" value="F:oxidoreductase activity"/>
    <property type="evidence" value="ECO:0007669"/>
    <property type="project" value="UniProtKB-KW"/>
</dbReference>
<dbReference type="Pfam" id="PF13561">
    <property type="entry name" value="adh_short_C2"/>
    <property type="match status" value="1"/>
</dbReference>
<evidence type="ECO:0000256" key="2">
    <source>
        <dbReference type="ARBA" id="ARBA00023002"/>
    </source>
</evidence>
<keyword evidence="4" id="KW-1185">Reference proteome</keyword>
<evidence type="ECO:0000313" key="4">
    <source>
        <dbReference type="Proteomes" id="UP000253495"/>
    </source>
</evidence>
<comment type="similarity">
    <text evidence="1">Belongs to the short-chain dehydrogenases/reductases (SDR) family.</text>
</comment>
<dbReference type="PRINTS" id="PR00081">
    <property type="entry name" value="GDHRDH"/>
</dbReference>
<dbReference type="OrthoDB" id="4380821at2"/>
<dbReference type="PANTHER" id="PTHR43639:SF1">
    <property type="entry name" value="SHORT-CHAIN DEHYDROGENASE_REDUCTASE FAMILY PROTEIN"/>
    <property type="match status" value="1"/>
</dbReference>
<gene>
    <name evidence="3" type="ORF">DFQ14_104156</name>
</gene>